<evidence type="ECO:0000256" key="5">
    <source>
        <dbReference type="ARBA" id="ARBA00022777"/>
    </source>
</evidence>
<protein>
    <submittedName>
        <fullName evidence="11">Two-component system, NarL family, sensor histidine kinase UhpB</fullName>
    </submittedName>
</protein>
<evidence type="ECO:0000256" key="6">
    <source>
        <dbReference type="ARBA" id="ARBA00022989"/>
    </source>
</evidence>
<reference evidence="11 12" key="1">
    <citation type="submission" date="2016-10" db="EMBL/GenBank/DDBJ databases">
        <authorList>
            <person name="de Groot N.N."/>
        </authorList>
    </citation>
    <scope>NUCLEOTIDE SEQUENCE [LARGE SCALE GENOMIC DNA]</scope>
    <source>
        <strain evidence="11 12">ATCC 29281</strain>
    </source>
</reference>
<dbReference type="Proteomes" id="UP000187280">
    <property type="component" value="Unassembled WGS sequence"/>
</dbReference>
<dbReference type="Gene3D" id="3.30.565.10">
    <property type="entry name" value="Histidine kinase-like ATPase, C-terminal domain"/>
    <property type="match status" value="1"/>
</dbReference>
<dbReference type="AlphaFoldDB" id="A0A1H4F372"/>
<accession>A0A1H4F372</accession>
<name>A0A1H4F372_9GAMM</name>
<dbReference type="InterPro" id="IPR050482">
    <property type="entry name" value="Sensor_HK_TwoCompSys"/>
</dbReference>
<keyword evidence="7" id="KW-0902">Two-component regulatory system</keyword>
<evidence type="ECO:0000259" key="10">
    <source>
        <dbReference type="SMART" id="SM00387"/>
    </source>
</evidence>
<proteinExistence type="predicted"/>
<evidence type="ECO:0000256" key="4">
    <source>
        <dbReference type="ARBA" id="ARBA00022692"/>
    </source>
</evidence>
<gene>
    <name evidence="11" type="ORF">SAMN02982996_02905</name>
</gene>
<dbReference type="InterPro" id="IPR003594">
    <property type="entry name" value="HATPase_dom"/>
</dbReference>
<organism evidence="11 12">
    <name type="scientific">Lonsdalea quercina</name>
    <dbReference type="NCBI Taxonomy" id="71657"/>
    <lineage>
        <taxon>Bacteria</taxon>
        <taxon>Pseudomonadati</taxon>
        <taxon>Pseudomonadota</taxon>
        <taxon>Gammaproteobacteria</taxon>
        <taxon>Enterobacterales</taxon>
        <taxon>Pectobacteriaceae</taxon>
        <taxon>Lonsdalea</taxon>
    </lineage>
</organism>
<dbReference type="SUPFAM" id="SSF55874">
    <property type="entry name" value="ATPase domain of HSP90 chaperone/DNA topoisomerase II/histidine kinase"/>
    <property type="match status" value="1"/>
</dbReference>
<keyword evidence="2" id="KW-1003">Cell membrane</keyword>
<keyword evidence="3" id="KW-0808">Transferase</keyword>
<feature type="transmembrane region" description="Helical" evidence="9">
    <location>
        <begin position="185"/>
        <end position="202"/>
    </location>
</feature>
<dbReference type="GO" id="GO:0000155">
    <property type="term" value="F:phosphorelay sensor kinase activity"/>
    <property type="evidence" value="ECO:0007669"/>
    <property type="project" value="InterPro"/>
</dbReference>
<keyword evidence="5 11" id="KW-0418">Kinase</keyword>
<keyword evidence="4 9" id="KW-0812">Transmembrane</keyword>
<sequence length="510" mass="56044">MQRVVFALSIFFLYAAAWFCLWGIGTALVANPLEAVMLFPFGLRVGVLLQTPRWCWNGILCAEAVMLWMLYQQFGTSAELGALLCALPSCLVLLHLTAGWLQRSLQSEAEWQWPLQQGAVVVLAASLQAAIWSLVTGVAPVQPLLLGLSGGLTVAPTCLLIWQYLSRQRWAPLEPGLIHQPLNMRLHHLGGYLVLFAFSVWLQRQADDVELRRFAPFCLAIPIVFMSYRYGWQGALLATLLNGVVLIASEPHGMGPHRDLLLSLLAQSLTGMLLGAGIERQRHLNHQLALRLEENRQLARSLVTAEEDTRRKIARELHDEVGQTITVIRTHSGIISKLTQEPRVLSSASAIESYALRVYDGIHDLLAQLWPAALSALPLSGALAALLRDLVPPDQGITTSLDWQIPDAHLDDTLKIILYRLCQEGVTNACRHADASHISVCGQRNAAGQYCVSIQDNGRGVDVESVKPGYGLRGIQDRVRAIGGECALRNEGGTRLVVILPAIFGKNTQN</sequence>
<evidence type="ECO:0000256" key="3">
    <source>
        <dbReference type="ARBA" id="ARBA00022679"/>
    </source>
</evidence>
<feature type="transmembrane region" description="Helical" evidence="9">
    <location>
        <begin position="214"/>
        <end position="232"/>
    </location>
</feature>
<dbReference type="Pfam" id="PF05231">
    <property type="entry name" value="MASE1"/>
    <property type="match status" value="1"/>
</dbReference>
<dbReference type="InterPro" id="IPR011712">
    <property type="entry name" value="Sig_transdc_His_kin_sub3_dim/P"/>
</dbReference>
<evidence type="ECO:0000256" key="8">
    <source>
        <dbReference type="ARBA" id="ARBA00023136"/>
    </source>
</evidence>
<dbReference type="eggNOG" id="COG3851">
    <property type="taxonomic scope" value="Bacteria"/>
</dbReference>
<feature type="transmembrane region" description="Helical" evidence="9">
    <location>
        <begin position="144"/>
        <end position="165"/>
    </location>
</feature>
<keyword evidence="8 9" id="KW-0472">Membrane</keyword>
<dbReference type="STRING" id="71657.SAMN02982996_02905"/>
<dbReference type="EMBL" id="FNQS01000011">
    <property type="protein sequence ID" value="SEA91679.1"/>
    <property type="molecule type" value="Genomic_DNA"/>
</dbReference>
<dbReference type="SMART" id="SM00387">
    <property type="entry name" value="HATPase_c"/>
    <property type="match status" value="1"/>
</dbReference>
<dbReference type="NCBIfam" id="NF008649">
    <property type="entry name" value="PRK11644.1"/>
    <property type="match status" value="1"/>
</dbReference>
<dbReference type="Gene3D" id="1.20.5.1930">
    <property type="match status" value="1"/>
</dbReference>
<dbReference type="Pfam" id="PF02518">
    <property type="entry name" value="HATPase_c"/>
    <property type="match status" value="1"/>
</dbReference>
<dbReference type="InterPro" id="IPR036890">
    <property type="entry name" value="HATPase_C_sf"/>
</dbReference>
<dbReference type="RefSeq" id="WP_074729162.1">
    <property type="nucleotide sequence ID" value="NZ_FNQS01000011.1"/>
</dbReference>
<dbReference type="PANTHER" id="PTHR24421">
    <property type="entry name" value="NITRATE/NITRITE SENSOR PROTEIN NARX-RELATED"/>
    <property type="match status" value="1"/>
</dbReference>
<dbReference type="GO" id="GO:0005886">
    <property type="term" value="C:plasma membrane"/>
    <property type="evidence" value="ECO:0007669"/>
    <property type="project" value="UniProtKB-SubCell"/>
</dbReference>
<evidence type="ECO:0000256" key="2">
    <source>
        <dbReference type="ARBA" id="ARBA00022475"/>
    </source>
</evidence>
<feature type="transmembrane region" description="Helical" evidence="9">
    <location>
        <begin position="80"/>
        <end position="101"/>
    </location>
</feature>
<evidence type="ECO:0000256" key="9">
    <source>
        <dbReference type="SAM" id="Phobius"/>
    </source>
</evidence>
<feature type="transmembrane region" description="Helical" evidence="9">
    <location>
        <begin position="54"/>
        <end position="71"/>
    </location>
</feature>
<evidence type="ECO:0000256" key="7">
    <source>
        <dbReference type="ARBA" id="ARBA00023012"/>
    </source>
</evidence>
<dbReference type="CDD" id="cd16917">
    <property type="entry name" value="HATPase_UhpB-NarQ-NarX-like"/>
    <property type="match status" value="1"/>
</dbReference>
<comment type="subcellular location">
    <subcellularLocation>
        <location evidence="1">Cell membrane</location>
        <topology evidence="1">Multi-pass membrane protein</topology>
    </subcellularLocation>
</comment>
<dbReference type="GeneID" id="97765747"/>
<feature type="transmembrane region" description="Helical" evidence="9">
    <location>
        <begin position="113"/>
        <end position="132"/>
    </location>
</feature>
<dbReference type="PANTHER" id="PTHR24421:SF58">
    <property type="entry name" value="SIGNAL TRANSDUCTION HISTIDINE-PROTEIN KINASE_PHOSPHATASE UHPB"/>
    <property type="match status" value="1"/>
</dbReference>
<feature type="domain" description="Histidine kinase/HSP90-like ATPase" evidence="10">
    <location>
        <begin position="413"/>
        <end position="504"/>
    </location>
</feature>
<evidence type="ECO:0000313" key="12">
    <source>
        <dbReference type="Proteomes" id="UP000187280"/>
    </source>
</evidence>
<keyword evidence="12" id="KW-1185">Reference proteome</keyword>
<keyword evidence="6 9" id="KW-1133">Transmembrane helix</keyword>
<dbReference type="InterPro" id="IPR007895">
    <property type="entry name" value="MASE1"/>
</dbReference>
<dbReference type="GO" id="GO:0046983">
    <property type="term" value="F:protein dimerization activity"/>
    <property type="evidence" value="ECO:0007669"/>
    <property type="project" value="InterPro"/>
</dbReference>
<dbReference type="Pfam" id="PF07730">
    <property type="entry name" value="HisKA_3"/>
    <property type="match status" value="1"/>
</dbReference>
<evidence type="ECO:0000256" key="1">
    <source>
        <dbReference type="ARBA" id="ARBA00004651"/>
    </source>
</evidence>
<evidence type="ECO:0000313" key="11">
    <source>
        <dbReference type="EMBL" id="SEA91679.1"/>
    </source>
</evidence>